<comment type="caution">
    <text evidence="4">The sequence shown here is derived from an EMBL/GenBank/DDBJ whole genome shotgun (WGS) entry which is preliminary data.</text>
</comment>
<keyword evidence="5" id="KW-1185">Reference proteome</keyword>
<proteinExistence type="inferred from homology"/>
<evidence type="ECO:0000256" key="2">
    <source>
        <dbReference type="RuleBase" id="RU363019"/>
    </source>
</evidence>
<keyword evidence="2" id="KW-0697">Rotamase</keyword>
<protein>
    <recommendedName>
        <fullName evidence="2">Peptidyl-prolyl cis-trans isomerase</fullName>
        <shortName evidence="2">PPIase</shortName>
        <ecNumber evidence="2">5.2.1.8</ecNumber>
    </recommendedName>
</protein>
<evidence type="ECO:0000313" key="4">
    <source>
        <dbReference type="EMBL" id="KAB1225758.1"/>
    </source>
</evidence>
<dbReference type="GO" id="GO:0006457">
    <property type="term" value="P:protein folding"/>
    <property type="evidence" value="ECO:0007669"/>
    <property type="project" value="TreeGrafter"/>
</dbReference>
<dbReference type="InterPro" id="IPR002130">
    <property type="entry name" value="Cyclophilin-type_PPIase_dom"/>
</dbReference>
<feature type="signal peptide" evidence="2">
    <location>
        <begin position="1"/>
        <end position="26"/>
    </location>
</feature>
<dbReference type="Proteomes" id="UP000516437">
    <property type="component" value="Chromosome 1"/>
</dbReference>
<dbReference type="PROSITE" id="PS50072">
    <property type="entry name" value="CSA_PPIASE_2"/>
    <property type="match status" value="1"/>
</dbReference>
<evidence type="ECO:0000259" key="3">
    <source>
        <dbReference type="PROSITE" id="PS50072"/>
    </source>
</evidence>
<dbReference type="GO" id="GO:0016018">
    <property type="term" value="F:cyclosporin A binding"/>
    <property type="evidence" value="ECO:0007669"/>
    <property type="project" value="TreeGrafter"/>
</dbReference>
<feature type="chain" id="PRO_5025709469" description="Peptidyl-prolyl cis-trans isomerase" evidence="2">
    <location>
        <begin position="27"/>
        <end position="130"/>
    </location>
</feature>
<dbReference type="SUPFAM" id="SSF50891">
    <property type="entry name" value="Cyclophilin-like"/>
    <property type="match status" value="1"/>
</dbReference>
<sequence length="130" mass="14139">MARATMFLLCTLVLFGTLALIQEREALERVFPAIIEVAVEGHRIIPSFMMQGGDFTLGDGNGGESIYGEDFADENFKLKHTGPVFLSMANAGTDTNGSQFFITTVATGWLDGKHVVFGRVLSGMDVVYKI</sequence>
<organism evidence="4 5">
    <name type="scientific">Morella rubra</name>
    <name type="common">Chinese bayberry</name>
    <dbReference type="NCBI Taxonomy" id="262757"/>
    <lineage>
        <taxon>Eukaryota</taxon>
        <taxon>Viridiplantae</taxon>
        <taxon>Streptophyta</taxon>
        <taxon>Embryophyta</taxon>
        <taxon>Tracheophyta</taxon>
        <taxon>Spermatophyta</taxon>
        <taxon>Magnoliopsida</taxon>
        <taxon>eudicotyledons</taxon>
        <taxon>Gunneridae</taxon>
        <taxon>Pentapetalae</taxon>
        <taxon>rosids</taxon>
        <taxon>fabids</taxon>
        <taxon>Fagales</taxon>
        <taxon>Myricaceae</taxon>
        <taxon>Morella</taxon>
    </lineage>
</organism>
<evidence type="ECO:0000313" key="5">
    <source>
        <dbReference type="Proteomes" id="UP000516437"/>
    </source>
</evidence>
<evidence type="ECO:0000256" key="1">
    <source>
        <dbReference type="ARBA" id="ARBA00007365"/>
    </source>
</evidence>
<dbReference type="GO" id="GO:0005737">
    <property type="term" value="C:cytoplasm"/>
    <property type="evidence" value="ECO:0007669"/>
    <property type="project" value="TreeGrafter"/>
</dbReference>
<comment type="similarity">
    <text evidence="1 2">Belongs to the cyclophilin-type PPIase family.</text>
</comment>
<dbReference type="PANTHER" id="PTHR11071:SF561">
    <property type="entry name" value="PEPTIDYL-PROLYL CIS-TRANS ISOMERASE D-RELATED"/>
    <property type="match status" value="1"/>
</dbReference>
<dbReference type="InterPro" id="IPR029000">
    <property type="entry name" value="Cyclophilin-like_dom_sf"/>
</dbReference>
<dbReference type="PANTHER" id="PTHR11071">
    <property type="entry name" value="PEPTIDYL-PROLYL CIS-TRANS ISOMERASE"/>
    <property type="match status" value="1"/>
</dbReference>
<dbReference type="GO" id="GO:0003755">
    <property type="term" value="F:peptidyl-prolyl cis-trans isomerase activity"/>
    <property type="evidence" value="ECO:0007669"/>
    <property type="project" value="UniProtKB-UniRule"/>
</dbReference>
<dbReference type="AlphaFoldDB" id="A0A6A1WPS8"/>
<dbReference type="PRINTS" id="PR00153">
    <property type="entry name" value="CSAPPISMRASE"/>
</dbReference>
<name>A0A6A1WPS8_9ROSI</name>
<dbReference type="EC" id="5.2.1.8" evidence="2"/>
<dbReference type="Pfam" id="PF00160">
    <property type="entry name" value="Pro_isomerase"/>
    <property type="match status" value="1"/>
</dbReference>
<keyword evidence="2 4" id="KW-0413">Isomerase</keyword>
<reference evidence="4 5" key="1">
    <citation type="journal article" date="2019" name="Plant Biotechnol. J.">
        <title>The red bayberry genome and genetic basis of sex determination.</title>
        <authorList>
            <person name="Jia H.M."/>
            <person name="Jia H.J."/>
            <person name="Cai Q.L."/>
            <person name="Wang Y."/>
            <person name="Zhao H.B."/>
            <person name="Yang W.F."/>
            <person name="Wang G.Y."/>
            <person name="Li Y.H."/>
            <person name="Zhan D.L."/>
            <person name="Shen Y.T."/>
            <person name="Niu Q.F."/>
            <person name="Chang L."/>
            <person name="Qiu J."/>
            <person name="Zhao L."/>
            <person name="Xie H.B."/>
            <person name="Fu W.Y."/>
            <person name="Jin J."/>
            <person name="Li X.W."/>
            <person name="Jiao Y."/>
            <person name="Zhou C.C."/>
            <person name="Tu T."/>
            <person name="Chai C.Y."/>
            <person name="Gao J.L."/>
            <person name="Fan L.J."/>
            <person name="van de Weg E."/>
            <person name="Wang J.Y."/>
            <person name="Gao Z.S."/>
        </authorList>
    </citation>
    <scope>NUCLEOTIDE SEQUENCE [LARGE SCALE GENOMIC DNA]</scope>
    <source>
        <tissue evidence="4">Leaves</tissue>
    </source>
</reference>
<accession>A0A6A1WPS8</accession>
<feature type="domain" description="PPIase cyclophilin-type" evidence="3">
    <location>
        <begin position="42"/>
        <end position="130"/>
    </location>
</feature>
<dbReference type="EMBL" id="RXIC02000019">
    <property type="protein sequence ID" value="KAB1225758.1"/>
    <property type="molecule type" value="Genomic_DNA"/>
</dbReference>
<comment type="function">
    <text evidence="2">PPIases accelerate the folding of proteins. It catalyzes the cis-trans isomerization of proline imidic peptide bonds in oligopeptides.</text>
</comment>
<keyword evidence="2" id="KW-0732">Signal</keyword>
<dbReference type="Gene3D" id="2.40.100.10">
    <property type="entry name" value="Cyclophilin-like"/>
    <property type="match status" value="1"/>
</dbReference>
<dbReference type="OrthoDB" id="193499at2759"/>
<gene>
    <name evidence="4" type="ORF">CJ030_MR1G019923</name>
</gene>
<comment type="catalytic activity">
    <reaction evidence="2">
        <text>[protein]-peptidylproline (omega=180) = [protein]-peptidylproline (omega=0)</text>
        <dbReference type="Rhea" id="RHEA:16237"/>
        <dbReference type="Rhea" id="RHEA-COMP:10747"/>
        <dbReference type="Rhea" id="RHEA-COMP:10748"/>
        <dbReference type="ChEBI" id="CHEBI:83833"/>
        <dbReference type="ChEBI" id="CHEBI:83834"/>
        <dbReference type="EC" id="5.2.1.8"/>
    </reaction>
</comment>